<name>A0A0G4GQA4_VITBC</name>
<dbReference type="Proteomes" id="UP000041254">
    <property type="component" value="Unassembled WGS sequence"/>
</dbReference>
<dbReference type="OMA" id="ELMSEHY"/>
<organism evidence="1 2">
    <name type="scientific">Vitrella brassicaformis (strain CCMP3155)</name>
    <dbReference type="NCBI Taxonomy" id="1169540"/>
    <lineage>
        <taxon>Eukaryota</taxon>
        <taxon>Sar</taxon>
        <taxon>Alveolata</taxon>
        <taxon>Colpodellida</taxon>
        <taxon>Vitrellaceae</taxon>
        <taxon>Vitrella</taxon>
    </lineage>
</organism>
<accession>A0A0G4GQA4</accession>
<dbReference type="InParanoid" id="A0A0G4GQA4"/>
<dbReference type="PhylomeDB" id="A0A0G4GQA4"/>
<sequence length="297" mass="32766">MWDQTVRAAFNAALAELKQHATKSLMDYWREDGNAPHYEFPLDCVPDPSAFPYPSLIPGSKIARAVERRKLRMCDVAPPPGITPPLEAQAAALVGRALVELMSEHYLGDPHEMEIEIIAFSGGSTGTLKSLYDDESDFTLPWFARGSPMTVNEETISRTMAFDTSCNAATWRYIVSVSALSPWRDFNDLLEAKGDLRMATSVLGRAGVMETAFPDAQIIFERTLGLDAIFVQWLAGNFTGILADKSQLNAGTGIPRGFLDLLFVEVETGVAEQLCAYFPPPAWLCFDQSLNTTVFEQ</sequence>
<evidence type="ECO:0000313" key="2">
    <source>
        <dbReference type="Proteomes" id="UP000041254"/>
    </source>
</evidence>
<dbReference type="AlphaFoldDB" id="A0A0G4GQA4"/>
<evidence type="ECO:0000313" key="1">
    <source>
        <dbReference type="EMBL" id="CEM32636.1"/>
    </source>
</evidence>
<reference evidence="1 2" key="1">
    <citation type="submission" date="2014-11" db="EMBL/GenBank/DDBJ databases">
        <authorList>
            <person name="Zhu J."/>
            <person name="Qi W."/>
            <person name="Song R."/>
        </authorList>
    </citation>
    <scope>NUCLEOTIDE SEQUENCE [LARGE SCALE GENOMIC DNA]</scope>
</reference>
<dbReference type="VEuPathDB" id="CryptoDB:Vbra_18318"/>
<keyword evidence="2" id="KW-1185">Reference proteome</keyword>
<gene>
    <name evidence="1" type="ORF">Vbra_18318</name>
</gene>
<protein>
    <submittedName>
        <fullName evidence="1">Uncharacterized protein</fullName>
    </submittedName>
</protein>
<dbReference type="EMBL" id="CDMY01000759">
    <property type="protein sequence ID" value="CEM32636.1"/>
    <property type="molecule type" value="Genomic_DNA"/>
</dbReference>
<proteinExistence type="predicted"/>